<dbReference type="GO" id="GO:0004358">
    <property type="term" value="F:L-glutamate N-acetyltransferase activity, acting on acetyl-L-ornithine as donor"/>
    <property type="evidence" value="ECO:0007669"/>
    <property type="project" value="UniProtKB-UniRule"/>
</dbReference>
<dbReference type="GO" id="GO:0004042">
    <property type="term" value="F:L-glutamate N-acetyltransferase activity"/>
    <property type="evidence" value="ECO:0007669"/>
    <property type="project" value="UniProtKB-UniRule"/>
</dbReference>
<reference evidence="10 11" key="1">
    <citation type="journal article" date="2013" name="Environ. Microbiol.">
        <title>Genome analysis of Chitinivibrio alkaliphilus gen. nov., sp. nov., a novel extremely haloalkaliphilic anaerobic chitinolytic bacterium from the candidate phylum Termite Group 3.</title>
        <authorList>
            <person name="Sorokin D.Y."/>
            <person name="Gumerov V.M."/>
            <person name="Rakitin A.L."/>
            <person name="Beletsky A.V."/>
            <person name="Damste J.S."/>
            <person name="Muyzer G."/>
            <person name="Mardanov A.V."/>
            <person name="Ravin N.V."/>
        </authorList>
    </citation>
    <scope>NUCLEOTIDE SEQUENCE [LARGE SCALE GENOMIC DNA]</scope>
    <source>
        <strain evidence="10 11">ACht1</strain>
    </source>
</reference>
<feature type="chain" id="PRO_5023566807" description="Arginine biosynthesis bifunctional protein ArgJ alpha chain" evidence="9">
    <location>
        <begin position="1"/>
        <end position="191"/>
    </location>
</feature>
<dbReference type="EC" id="2.3.1.1" evidence="9"/>
<dbReference type="InterPro" id="IPR042195">
    <property type="entry name" value="ArgJ_beta_C"/>
</dbReference>
<gene>
    <name evidence="9" type="primary">argJ</name>
    <name evidence="10" type="ORF">CALK_0839</name>
</gene>
<dbReference type="GO" id="GO:0006526">
    <property type="term" value="P:L-arginine biosynthetic process"/>
    <property type="evidence" value="ECO:0007669"/>
    <property type="project" value="UniProtKB-UniRule"/>
</dbReference>
<evidence type="ECO:0000256" key="3">
    <source>
        <dbReference type="ARBA" id="ARBA00022571"/>
    </source>
</evidence>
<dbReference type="Proteomes" id="UP000017148">
    <property type="component" value="Unassembled WGS sequence"/>
</dbReference>
<evidence type="ECO:0000256" key="7">
    <source>
        <dbReference type="ARBA" id="ARBA00023315"/>
    </source>
</evidence>
<keyword evidence="9" id="KW-0963">Cytoplasm</keyword>
<dbReference type="NCBIfam" id="TIGR00120">
    <property type="entry name" value="ArgJ"/>
    <property type="match status" value="1"/>
</dbReference>
<name>U7DAF7_9BACT</name>
<dbReference type="FunFam" id="3.60.70.12:FF:000001">
    <property type="entry name" value="Arginine biosynthesis bifunctional protein ArgJ, chloroplastic"/>
    <property type="match status" value="1"/>
</dbReference>
<feature type="binding site" evidence="9">
    <location>
        <position position="181"/>
    </location>
    <ligand>
        <name>substrate</name>
    </ligand>
</feature>
<feature type="binding site" evidence="9">
    <location>
        <position position="155"/>
    </location>
    <ligand>
        <name>substrate</name>
    </ligand>
</feature>
<dbReference type="EMBL" id="ASJR01000006">
    <property type="protein sequence ID" value="ERP32117.1"/>
    <property type="molecule type" value="Genomic_DNA"/>
</dbReference>
<dbReference type="Pfam" id="PF01960">
    <property type="entry name" value="ArgJ"/>
    <property type="match status" value="1"/>
</dbReference>
<keyword evidence="11" id="KW-1185">Reference proteome</keyword>
<comment type="catalytic activity">
    <reaction evidence="9">
        <text>L-glutamate + acetyl-CoA = N-acetyl-L-glutamate + CoA + H(+)</text>
        <dbReference type="Rhea" id="RHEA:24292"/>
        <dbReference type="ChEBI" id="CHEBI:15378"/>
        <dbReference type="ChEBI" id="CHEBI:29985"/>
        <dbReference type="ChEBI" id="CHEBI:44337"/>
        <dbReference type="ChEBI" id="CHEBI:57287"/>
        <dbReference type="ChEBI" id="CHEBI:57288"/>
        <dbReference type="EC" id="2.3.1.1"/>
    </reaction>
</comment>
<dbReference type="GO" id="GO:0005737">
    <property type="term" value="C:cytoplasm"/>
    <property type="evidence" value="ECO:0007669"/>
    <property type="project" value="UniProtKB-SubCell"/>
</dbReference>
<feature type="chain" id="PRO_5023566808" description="Arginine biosynthesis bifunctional protein ArgJ beta chain" evidence="9">
    <location>
        <begin position="192"/>
        <end position="404"/>
    </location>
</feature>
<keyword evidence="7 9" id="KW-0012">Acyltransferase</keyword>
<comment type="catalytic activity">
    <reaction evidence="8 9">
        <text>N(2)-acetyl-L-ornithine + L-glutamate = N-acetyl-L-glutamate + L-ornithine</text>
        <dbReference type="Rhea" id="RHEA:15349"/>
        <dbReference type="ChEBI" id="CHEBI:29985"/>
        <dbReference type="ChEBI" id="CHEBI:44337"/>
        <dbReference type="ChEBI" id="CHEBI:46911"/>
        <dbReference type="ChEBI" id="CHEBI:57805"/>
        <dbReference type="EC" id="2.3.1.35"/>
    </reaction>
</comment>
<evidence type="ECO:0000313" key="10">
    <source>
        <dbReference type="EMBL" id="ERP32117.1"/>
    </source>
</evidence>
<feature type="site" description="Cleavage; by autolysis" evidence="9">
    <location>
        <begin position="191"/>
        <end position="192"/>
    </location>
</feature>
<evidence type="ECO:0000256" key="6">
    <source>
        <dbReference type="ARBA" id="ARBA00022813"/>
    </source>
</evidence>
<dbReference type="eggNOG" id="COG1364">
    <property type="taxonomic scope" value="Bacteria"/>
</dbReference>
<evidence type="ECO:0000256" key="2">
    <source>
        <dbReference type="ARBA" id="ARBA00011475"/>
    </source>
</evidence>
<dbReference type="Gene3D" id="3.60.70.12">
    <property type="entry name" value="L-amino peptidase D-ALA esterase/amidase"/>
    <property type="match status" value="1"/>
</dbReference>
<dbReference type="GO" id="GO:0006592">
    <property type="term" value="P:ornithine biosynthetic process"/>
    <property type="evidence" value="ECO:0007669"/>
    <property type="project" value="TreeGrafter"/>
</dbReference>
<keyword evidence="5 9" id="KW-0808">Transferase</keyword>
<proteinExistence type="inferred from homology"/>
<feature type="active site" description="Nucleophile" evidence="9">
    <location>
        <position position="192"/>
    </location>
</feature>
<evidence type="ECO:0000256" key="5">
    <source>
        <dbReference type="ARBA" id="ARBA00022679"/>
    </source>
</evidence>
<comment type="pathway">
    <text evidence="9">Amino-acid biosynthesis; L-arginine biosynthesis; L-ornithine and N-acetyl-L-glutamate from L-glutamate and N(2)-acetyl-L-ornithine (cyclic): step 1/1.</text>
</comment>
<dbReference type="RefSeq" id="WP_022636348.1">
    <property type="nucleotide sequence ID" value="NZ_ASJR01000006.1"/>
</dbReference>
<keyword evidence="9" id="KW-0511">Multifunctional enzyme</keyword>
<evidence type="ECO:0000256" key="4">
    <source>
        <dbReference type="ARBA" id="ARBA00022605"/>
    </source>
</evidence>
<comment type="subcellular location">
    <subcellularLocation>
        <location evidence="9">Cytoplasm</location>
    </subcellularLocation>
</comment>
<protein>
    <recommendedName>
        <fullName evidence="9">Arginine biosynthesis bifunctional protein ArgJ</fullName>
    </recommendedName>
    <domain>
        <recommendedName>
            <fullName evidence="9">Glutamate N-acetyltransferase</fullName>
            <ecNumber evidence="9">2.3.1.35</ecNumber>
        </recommendedName>
        <alternativeName>
            <fullName evidence="9">Ornithine acetyltransferase</fullName>
            <shortName evidence="9">OATase</shortName>
        </alternativeName>
        <alternativeName>
            <fullName evidence="9">Ornithine transacetylase</fullName>
        </alternativeName>
    </domain>
    <domain>
        <recommendedName>
            <fullName evidence="9">Amino-acid acetyltransferase</fullName>
            <ecNumber evidence="9">2.3.1.1</ecNumber>
        </recommendedName>
        <alternativeName>
            <fullName evidence="9">N-acetylglutamate synthase</fullName>
            <shortName evidence="9">AGSase</shortName>
        </alternativeName>
    </domain>
    <component>
        <recommendedName>
            <fullName evidence="9">Arginine biosynthesis bifunctional protein ArgJ alpha chain</fullName>
        </recommendedName>
    </component>
    <component>
        <recommendedName>
            <fullName evidence="9">Arginine biosynthesis bifunctional protein ArgJ beta chain</fullName>
        </recommendedName>
    </component>
</protein>
<feature type="site" description="Involved in the stabilization of negative charge on the oxyanion by the formation of the oxyanion hole" evidence="9">
    <location>
        <position position="119"/>
    </location>
</feature>
<dbReference type="EC" id="2.3.1.35" evidence="9"/>
<dbReference type="FunFam" id="3.10.20.340:FF:000001">
    <property type="entry name" value="Arginine biosynthesis bifunctional protein ArgJ, chloroplastic"/>
    <property type="match status" value="1"/>
</dbReference>
<organism evidence="10 11">
    <name type="scientific">Chitinivibrio alkaliphilus ACht1</name>
    <dbReference type="NCBI Taxonomy" id="1313304"/>
    <lineage>
        <taxon>Bacteria</taxon>
        <taxon>Pseudomonadati</taxon>
        <taxon>Fibrobacterota</taxon>
        <taxon>Chitinivibrionia</taxon>
        <taxon>Chitinivibrionales</taxon>
        <taxon>Chitinivibrionaceae</taxon>
        <taxon>Chitinivibrio</taxon>
    </lineage>
</organism>
<dbReference type="PANTHER" id="PTHR23100:SF0">
    <property type="entry name" value="ARGININE BIOSYNTHESIS BIFUNCTIONAL PROTEIN ARGJ, MITOCHONDRIAL"/>
    <property type="match status" value="1"/>
</dbReference>
<feature type="binding site" evidence="9">
    <location>
        <position position="192"/>
    </location>
    <ligand>
        <name>substrate</name>
    </ligand>
</feature>
<keyword evidence="4 9" id="KW-0028">Amino-acid biosynthesis</keyword>
<comment type="pathway">
    <text evidence="9">Amino-acid biosynthesis; L-arginine biosynthesis; N(2)-acetyl-L-ornithine from L-glutamate: step 1/4.</text>
</comment>
<comment type="caution">
    <text evidence="10">The sequence shown here is derived from an EMBL/GenBank/DDBJ whole genome shotgun (WGS) entry which is preliminary data.</text>
</comment>
<dbReference type="CDD" id="cd02152">
    <property type="entry name" value="OAT"/>
    <property type="match status" value="1"/>
</dbReference>
<comment type="subunit">
    <text evidence="2 9">Heterotetramer of two alpha and two beta chains.</text>
</comment>
<feature type="binding site" evidence="9">
    <location>
        <position position="399"/>
    </location>
    <ligand>
        <name>substrate</name>
    </ligand>
</feature>
<comment type="function">
    <text evidence="9">Catalyzes two activities which are involved in the cyclic version of arginine biosynthesis: the synthesis of N-acetylglutamate from glutamate and acetyl-CoA as the acetyl donor, and of ornithine by transacetylation between N(2)-acetylornithine and glutamate.</text>
</comment>
<evidence type="ECO:0000313" key="11">
    <source>
        <dbReference type="Proteomes" id="UP000017148"/>
    </source>
</evidence>
<dbReference type="NCBIfam" id="NF003802">
    <property type="entry name" value="PRK05388.1"/>
    <property type="match status" value="1"/>
</dbReference>
<keyword evidence="6 9" id="KW-0068">Autocatalytic cleavage</keyword>
<dbReference type="HAMAP" id="MF_01106">
    <property type="entry name" value="ArgJ"/>
    <property type="match status" value="1"/>
</dbReference>
<dbReference type="InterPro" id="IPR002813">
    <property type="entry name" value="Arg_biosynth_ArgJ"/>
</dbReference>
<keyword evidence="3 9" id="KW-0055">Arginine biosynthesis</keyword>
<sequence length="404" mass="43137">MRKITYTEIPGGITAPAGFTASGSKAGIKQSNKTDMGLLCSSHPAVAVGSFTQNRICAPCVQINRSKVPAENIRAVFCNSGNANACTGSRGFDDVATITETFAQKLSIAPEEILTASTGVIGEYLPVERICDAAPHAVAALMPEGSTDFAQAILTTDTVEKEYAIEVEFSTGTARIGGVCKGAGMIQPNMATMLGFITSDVEIAPDDLNYLHKRAVEMTFNNLTVDGDTSTNDMVLTLANGQSKIRISCEKDLEIMQSALFTVYNALCAKIAADGEGATKRVEIHVYGGNTFDDCRMAARAVANSNLVKTALFGNDPNWGRILCAIGYSGAECREKDITVTLADTVVFSQGRPTDFSPEQLSQHLKTKAVTIEIDLGSAHKTHAVAHTCDFSYDYVKINAEYHT</sequence>
<dbReference type="UniPathway" id="UPA00068">
    <property type="reaction ID" value="UER00106"/>
</dbReference>
<feature type="site" description="Involved in the stabilization of negative charge on the oxyanion by the formation of the oxyanion hole" evidence="9">
    <location>
        <position position="118"/>
    </location>
</feature>
<evidence type="ECO:0000256" key="9">
    <source>
        <dbReference type="HAMAP-Rule" id="MF_01106"/>
    </source>
</evidence>
<feature type="binding site" evidence="9">
    <location>
        <position position="404"/>
    </location>
    <ligand>
        <name>substrate</name>
    </ligand>
</feature>
<feature type="binding site" evidence="9">
    <location>
        <position position="276"/>
    </location>
    <ligand>
        <name>substrate</name>
    </ligand>
</feature>
<evidence type="ECO:0000256" key="1">
    <source>
        <dbReference type="ARBA" id="ARBA00006774"/>
    </source>
</evidence>
<dbReference type="Gene3D" id="3.10.20.340">
    <property type="entry name" value="ArgJ beta chain, C-terminal domain"/>
    <property type="match status" value="1"/>
</dbReference>
<comment type="similarity">
    <text evidence="1 9">Belongs to the ArgJ family.</text>
</comment>
<dbReference type="PATRIC" id="fig|1313304.3.peg.804"/>
<accession>U7DAF7</accession>
<evidence type="ECO:0000256" key="8">
    <source>
        <dbReference type="ARBA" id="ARBA00049439"/>
    </source>
</evidence>
<dbReference type="STRING" id="1313304.CALK_0839"/>
<dbReference type="PANTHER" id="PTHR23100">
    <property type="entry name" value="ARGININE BIOSYNTHESIS BIFUNCTIONAL PROTEIN ARGJ"/>
    <property type="match status" value="1"/>
</dbReference>
<dbReference type="InterPro" id="IPR016117">
    <property type="entry name" value="ArgJ-like_dom_sf"/>
</dbReference>
<dbReference type="SUPFAM" id="SSF56266">
    <property type="entry name" value="DmpA/ArgJ-like"/>
    <property type="match status" value="1"/>
</dbReference>
<dbReference type="AlphaFoldDB" id="U7DAF7"/>